<dbReference type="PROSITE" id="PS50158">
    <property type="entry name" value="ZF_CCHC"/>
    <property type="match status" value="1"/>
</dbReference>
<dbReference type="InterPro" id="IPR036875">
    <property type="entry name" value="Znf_CCHC_sf"/>
</dbReference>
<keyword evidence="1" id="KW-0479">Metal-binding</keyword>
<dbReference type="GO" id="GO:0008270">
    <property type="term" value="F:zinc ion binding"/>
    <property type="evidence" value="ECO:0007669"/>
    <property type="project" value="UniProtKB-KW"/>
</dbReference>
<keyword evidence="1" id="KW-0862">Zinc</keyword>
<feature type="region of interest" description="Disordered" evidence="2">
    <location>
        <begin position="178"/>
        <end position="200"/>
    </location>
</feature>
<evidence type="ECO:0000313" key="5">
    <source>
        <dbReference type="Proteomes" id="UP000654075"/>
    </source>
</evidence>
<proteinExistence type="predicted"/>
<reference evidence="4" key="1">
    <citation type="submission" date="2021-02" db="EMBL/GenBank/DDBJ databases">
        <authorList>
            <person name="Dougan E. K."/>
            <person name="Rhodes N."/>
            <person name="Thang M."/>
            <person name="Chan C."/>
        </authorList>
    </citation>
    <scope>NUCLEOTIDE SEQUENCE</scope>
</reference>
<evidence type="ECO:0000259" key="3">
    <source>
        <dbReference type="PROSITE" id="PS50158"/>
    </source>
</evidence>
<dbReference type="AlphaFoldDB" id="A0A813H6F0"/>
<dbReference type="SMART" id="SM00343">
    <property type="entry name" value="ZnF_C2HC"/>
    <property type="match status" value="1"/>
</dbReference>
<name>A0A813H6F0_POLGL</name>
<dbReference type="Proteomes" id="UP000654075">
    <property type="component" value="Unassembled WGS sequence"/>
</dbReference>
<comment type="caution">
    <text evidence="4">The sequence shown here is derived from an EMBL/GenBank/DDBJ whole genome shotgun (WGS) entry which is preliminary data.</text>
</comment>
<dbReference type="EMBL" id="CAJNNV010030795">
    <property type="protein sequence ID" value="CAE8633532.1"/>
    <property type="molecule type" value="Genomic_DNA"/>
</dbReference>
<dbReference type="Pfam" id="PF00098">
    <property type="entry name" value="zf-CCHC"/>
    <property type="match status" value="1"/>
</dbReference>
<keyword evidence="5" id="KW-1185">Reference proteome</keyword>
<gene>
    <name evidence="4" type="ORF">PGLA1383_LOCUS49401</name>
</gene>
<evidence type="ECO:0000313" key="4">
    <source>
        <dbReference type="EMBL" id="CAE8633532.1"/>
    </source>
</evidence>
<feature type="region of interest" description="Disordered" evidence="2">
    <location>
        <begin position="145"/>
        <end position="166"/>
    </location>
</feature>
<protein>
    <recommendedName>
        <fullName evidence="3">CCHC-type domain-containing protein</fullName>
    </recommendedName>
</protein>
<keyword evidence="1" id="KW-0863">Zinc-finger</keyword>
<organism evidence="4 5">
    <name type="scientific">Polarella glacialis</name>
    <name type="common">Dinoflagellate</name>
    <dbReference type="NCBI Taxonomy" id="89957"/>
    <lineage>
        <taxon>Eukaryota</taxon>
        <taxon>Sar</taxon>
        <taxon>Alveolata</taxon>
        <taxon>Dinophyceae</taxon>
        <taxon>Suessiales</taxon>
        <taxon>Suessiaceae</taxon>
        <taxon>Polarella</taxon>
    </lineage>
</organism>
<evidence type="ECO:0000256" key="1">
    <source>
        <dbReference type="PROSITE-ProRule" id="PRU00047"/>
    </source>
</evidence>
<evidence type="ECO:0000256" key="2">
    <source>
        <dbReference type="SAM" id="MobiDB-lite"/>
    </source>
</evidence>
<feature type="domain" description="CCHC-type" evidence="3">
    <location>
        <begin position="205"/>
        <end position="221"/>
    </location>
</feature>
<sequence>MLDAEVELSKQVFYALTLLIDGRALEQCQACGSVEGFEAWGQLHLEHKPAVPAAKTGNMQDLLGFSFEGDLVARIALFGCKVGEYQEVHRRTVDPDVVMGIVIRSLQDERLRRYLIEHLEKYRAWEEMKADLLNHQRIENLVEGRSTPQPAAGEPGLAKQTTPENGAMEVDSMAAIGKGKGKFKGKKGDGKGSGAARAAPQIQPRCFRCNRVGHRVAECPSGIDELDQEDDSVDYAYAP</sequence>
<dbReference type="InterPro" id="IPR001878">
    <property type="entry name" value="Znf_CCHC"/>
</dbReference>
<dbReference type="SUPFAM" id="SSF57756">
    <property type="entry name" value="Retrovirus zinc finger-like domains"/>
    <property type="match status" value="1"/>
</dbReference>
<accession>A0A813H6F0</accession>
<dbReference type="GO" id="GO:0003676">
    <property type="term" value="F:nucleic acid binding"/>
    <property type="evidence" value="ECO:0007669"/>
    <property type="project" value="InterPro"/>
</dbReference>